<feature type="domain" description="HTH crp-type" evidence="5">
    <location>
        <begin position="152"/>
        <end position="218"/>
    </location>
</feature>
<evidence type="ECO:0000256" key="2">
    <source>
        <dbReference type="ARBA" id="ARBA00023125"/>
    </source>
</evidence>
<keyword evidence="3" id="KW-0804">Transcription</keyword>
<dbReference type="Pfam" id="PF00027">
    <property type="entry name" value="cNMP_binding"/>
    <property type="match status" value="1"/>
</dbReference>
<dbReference type="Pfam" id="PF13545">
    <property type="entry name" value="HTH_Crp_2"/>
    <property type="match status" value="1"/>
</dbReference>
<dbReference type="InterPro" id="IPR018490">
    <property type="entry name" value="cNMP-bd_dom_sf"/>
</dbReference>
<evidence type="ECO:0000259" key="5">
    <source>
        <dbReference type="PROSITE" id="PS51063"/>
    </source>
</evidence>
<evidence type="ECO:0000256" key="1">
    <source>
        <dbReference type="ARBA" id="ARBA00023015"/>
    </source>
</evidence>
<comment type="caution">
    <text evidence="6">The sequence shown here is derived from an EMBL/GenBank/DDBJ whole genome shotgun (WGS) entry which is preliminary data.</text>
</comment>
<dbReference type="Proteomes" id="UP000609849">
    <property type="component" value="Unassembled WGS sequence"/>
</dbReference>
<evidence type="ECO:0000313" key="7">
    <source>
        <dbReference type="Proteomes" id="UP000609849"/>
    </source>
</evidence>
<dbReference type="EMBL" id="JACRWE010000004">
    <property type="protein sequence ID" value="MBC5997121.1"/>
    <property type="molecule type" value="Genomic_DNA"/>
</dbReference>
<dbReference type="SUPFAM" id="SSF46785">
    <property type="entry name" value="Winged helix' DNA-binding domain"/>
    <property type="match status" value="1"/>
</dbReference>
<dbReference type="SUPFAM" id="SSF51206">
    <property type="entry name" value="cAMP-binding domain-like"/>
    <property type="match status" value="1"/>
</dbReference>
<dbReference type="PRINTS" id="PR00034">
    <property type="entry name" value="HTHCRP"/>
</dbReference>
<accession>A0ABR7JQD2</accession>
<dbReference type="SMART" id="SM00419">
    <property type="entry name" value="HTH_CRP"/>
    <property type="match status" value="1"/>
</dbReference>
<dbReference type="Gene3D" id="1.10.10.10">
    <property type="entry name" value="Winged helix-like DNA-binding domain superfamily/Winged helix DNA-binding domain"/>
    <property type="match status" value="1"/>
</dbReference>
<dbReference type="InterPro" id="IPR036388">
    <property type="entry name" value="WH-like_DNA-bd_sf"/>
</dbReference>
<reference evidence="6 7" key="1">
    <citation type="submission" date="2020-08" db="EMBL/GenBank/DDBJ databases">
        <authorList>
            <person name="Liu C."/>
            <person name="Sun Q."/>
        </authorList>
    </citation>
    <scope>NUCLEOTIDE SEQUENCE [LARGE SCALE GENOMIC DNA]</scope>
    <source>
        <strain evidence="6 7">NSJ-18</strain>
    </source>
</reference>
<feature type="domain" description="Cyclic nucleotide-binding" evidence="4">
    <location>
        <begin position="16"/>
        <end position="120"/>
    </location>
</feature>
<dbReference type="Gene3D" id="2.60.120.10">
    <property type="entry name" value="Jelly Rolls"/>
    <property type="match status" value="1"/>
</dbReference>
<gene>
    <name evidence="6" type="ORF">H8923_10135</name>
</gene>
<dbReference type="RefSeq" id="WP_153924441.1">
    <property type="nucleotide sequence ID" value="NZ_JACRWE010000004.1"/>
</dbReference>
<keyword evidence="1" id="KW-0805">Transcription regulation</keyword>
<sequence>MSYIDIKLFLKDNLPFFNDLSKSELKGLVSASSVQKYNTGELVHSKNSACTGIVLVLNGQLRSFMSSNSGKEITLFRLFERDICMLSSSCVYQDLTYDINLEAEKDSSVIIIDSKFFKEISSNNLSIQNFFLTLTQDKLSEIMWVLEQVVFFSLDSRVASFLIDQYYLYNSININITHDTIANNLGSAREVISRILKRFEKDKIVELSRGSIKIIDIKKLKLLSS</sequence>
<dbReference type="InterPro" id="IPR014710">
    <property type="entry name" value="RmlC-like_jellyroll"/>
</dbReference>
<dbReference type="InterPro" id="IPR036390">
    <property type="entry name" value="WH_DNA-bd_sf"/>
</dbReference>
<keyword evidence="7" id="KW-1185">Reference proteome</keyword>
<dbReference type="PROSITE" id="PS51063">
    <property type="entry name" value="HTH_CRP_2"/>
    <property type="match status" value="1"/>
</dbReference>
<evidence type="ECO:0000259" key="4">
    <source>
        <dbReference type="PROSITE" id="PS50042"/>
    </source>
</evidence>
<evidence type="ECO:0000313" key="6">
    <source>
        <dbReference type="EMBL" id="MBC5997121.1"/>
    </source>
</evidence>
<dbReference type="InterPro" id="IPR000595">
    <property type="entry name" value="cNMP-bd_dom"/>
</dbReference>
<organism evidence="6 7">
    <name type="scientific">Romboutsia faecis</name>
    <dbReference type="NCBI Taxonomy" id="2764597"/>
    <lineage>
        <taxon>Bacteria</taxon>
        <taxon>Bacillati</taxon>
        <taxon>Bacillota</taxon>
        <taxon>Clostridia</taxon>
        <taxon>Peptostreptococcales</taxon>
        <taxon>Peptostreptococcaceae</taxon>
        <taxon>Romboutsia</taxon>
    </lineage>
</organism>
<dbReference type="InterPro" id="IPR012318">
    <property type="entry name" value="HTH_CRP"/>
</dbReference>
<proteinExistence type="predicted"/>
<dbReference type="PROSITE" id="PS50042">
    <property type="entry name" value="CNMP_BINDING_3"/>
    <property type="match status" value="1"/>
</dbReference>
<protein>
    <submittedName>
        <fullName evidence="6">Crp/Fnr family transcriptional regulator</fullName>
    </submittedName>
</protein>
<name>A0ABR7JQD2_9FIRM</name>
<evidence type="ECO:0000256" key="3">
    <source>
        <dbReference type="ARBA" id="ARBA00023163"/>
    </source>
</evidence>
<dbReference type="CDD" id="cd00038">
    <property type="entry name" value="CAP_ED"/>
    <property type="match status" value="1"/>
</dbReference>
<keyword evidence="2" id="KW-0238">DNA-binding</keyword>